<feature type="region of interest" description="Disordered" evidence="1">
    <location>
        <begin position="331"/>
        <end position="368"/>
    </location>
</feature>
<sequence length="368" mass="40794">MAVARPGKLVLMSCPFLLSSFVLNINVWNTYHINYSTLPPSHIVEVYSSASCMKGSARAAQAHVRLGISFQLPQTPPPVRSTLASPDADTAEDAHFNMQPHIEKLGVYVFLQQHTRIVGVLPTYTGGMEVDCVDLKHTSRMNPIREGMGYDSKHFLAALGNVKDLAYKLSTKFTADSVNHWVADPESDVYGPGLSSSCRYYTIGTDIPQESRITFQKNINPAEHVAHCVENDVAYLCVKKAKYTTKDPSGFRVGDIVEMGFEVVAFRQANRGGEDKHVSMRTEFQDRTDRVIRHQAAFHARANTTLLVPKSVKPGDALIAKKRMEFEELSSDEEEYVDARKHGDVAAPGRTSGGRQKPRRGGDELIIT</sequence>
<dbReference type="Proteomes" id="UP001221757">
    <property type="component" value="Unassembled WGS sequence"/>
</dbReference>
<reference evidence="2" key="1">
    <citation type="submission" date="2023-03" db="EMBL/GenBank/DDBJ databases">
        <title>Massive genome expansion in bonnet fungi (Mycena s.s.) driven by repeated elements and novel gene families across ecological guilds.</title>
        <authorList>
            <consortium name="Lawrence Berkeley National Laboratory"/>
            <person name="Harder C.B."/>
            <person name="Miyauchi S."/>
            <person name="Viragh M."/>
            <person name="Kuo A."/>
            <person name="Thoen E."/>
            <person name="Andreopoulos B."/>
            <person name="Lu D."/>
            <person name="Skrede I."/>
            <person name="Drula E."/>
            <person name="Henrissat B."/>
            <person name="Morin E."/>
            <person name="Kohler A."/>
            <person name="Barry K."/>
            <person name="LaButti K."/>
            <person name="Morin E."/>
            <person name="Salamov A."/>
            <person name="Lipzen A."/>
            <person name="Mereny Z."/>
            <person name="Hegedus B."/>
            <person name="Baldrian P."/>
            <person name="Stursova M."/>
            <person name="Weitz H."/>
            <person name="Taylor A."/>
            <person name="Grigoriev I.V."/>
            <person name="Nagy L.G."/>
            <person name="Martin F."/>
            <person name="Kauserud H."/>
        </authorList>
    </citation>
    <scope>NUCLEOTIDE SEQUENCE</scope>
    <source>
        <strain evidence="2">CBHHK067</strain>
    </source>
</reference>
<evidence type="ECO:0000313" key="3">
    <source>
        <dbReference type="Proteomes" id="UP001221757"/>
    </source>
</evidence>
<evidence type="ECO:0000256" key="1">
    <source>
        <dbReference type="SAM" id="MobiDB-lite"/>
    </source>
</evidence>
<dbReference type="AlphaFoldDB" id="A0AAD7GG66"/>
<gene>
    <name evidence="2" type="ORF">B0H17DRAFT_1132609</name>
</gene>
<accession>A0AAD7GG66</accession>
<protein>
    <submittedName>
        <fullName evidence="2">Uncharacterized protein</fullName>
    </submittedName>
</protein>
<comment type="caution">
    <text evidence="2">The sequence shown here is derived from an EMBL/GenBank/DDBJ whole genome shotgun (WGS) entry which is preliminary data.</text>
</comment>
<proteinExistence type="predicted"/>
<evidence type="ECO:0000313" key="2">
    <source>
        <dbReference type="EMBL" id="KAJ7693135.1"/>
    </source>
</evidence>
<organism evidence="2 3">
    <name type="scientific">Mycena rosella</name>
    <name type="common">Pink bonnet</name>
    <name type="synonym">Agaricus rosellus</name>
    <dbReference type="NCBI Taxonomy" id="1033263"/>
    <lineage>
        <taxon>Eukaryota</taxon>
        <taxon>Fungi</taxon>
        <taxon>Dikarya</taxon>
        <taxon>Basidiomycota</taxon>
        <taxon>Agaricomycotina</taxon>
        <taxon>Agaricomycetes</taxon>
        <taxon>Agaricomycetidae</taxon>
        <taxon>Agaricales</taxon>
        <taxon>Marasmiineae</taxon>
        <taxon>Mycenaceae</taxon>
        <taxon>Mycena</taxon>
    </lineage>
</organism>
<keyword evidence="3" id="KW-1185">Reference proteome</keyword>
<name>A0AAD7GG66_MYCRO</name>
<dbReference type="EMBL" id="JARKIE010000047">
    <property type="protein sequence ID" value="KAJ7693135.1"/>
    <property type="molecule type" value="Genomic_DNA"/>
</dbReference>